<evidence type="ECO:0000313" key="2">
    <source>
        <dbReference type="Proteomes" id="UP000281708"/>
    </source>
</evidence>
<dbReference type="Proteomes" id="UP000281708">
    <property type="component" value="Unassembled WGS sequence"/>
</dbReference>
<dbReference type="Gene3D" id="3.10.129.10">
    <property type="entry name" value="Hotdog Thioesterase"/>
    <property type="match status" value="1"/>
</dbReference>
<dbReference type="OrthoDB" id="5495835at2"/>
<dbReference type="AlphaFoldDB" id="A0A3L8P083"/>
<comment type="caution">
    <text evidence="1">The sequence shown here is derived from an EMBL/GenBank/DDBJ whole genome shotgun (WGS) entry which is preliminary data.</text>
</comment>
<dbReference type="InterPro" id="IPR029069">
    <property type="entry name" value="HotDog_dom_sf"/>
</dbReference>
<dbReference type="EMBL" id="RDBE01000010">
    <property type="protein sequence ID" value="RLV48327.1"/>
    <property type="molecule type" value="Genomic_DNA"/>
</dbReference>
<protein>
    <recommendedName>
        <fullName evidence="3">Thioesterase family protein</fullName>
    </recommendedName>
</protein>
<sequence>MIVASRFNGPPRSGNGGYTCGLLAHEFGLGETVEVTLRRPPPLDVALDLRRGETLELLDGETLVAEARAVEETVDAVDPVDLETARAASEHYPGLGSHPFARCFGCGTERPDGLRVFPGPVAGDDAGRVAAAWTPAESTAADWHEYDDPTERCSVATTWTALDCIGGWACDQGERLMVLGRMTAVLDTLPAVGEPHVVVAQRVGGEGRRSLSLATLYDPDGRIVGRARHTWVAIDPSSFDA</sequence>
<gene>
    <name evidence="1" type="ORF">D9V37_14945</name>
</gene>
<accession>A0A3L8P083</accession>
<dbReference type="SUPFAM" id="SSF54637">
    <property type="entry name" value="Thioesterase/thiol ester dehydrase-isomerase"/>
    <property type="match status" value="1"/>
</dbReference>
<proteinExistence type="predicted"/>
<reference evidence="1 2" key="1">
    <citation type="submission" date="2018-10" db="EMBL/GenBank/DDBJ databases">
        <title>Marmoricola sp. 4Q3S-7 whole genome shotgun sequence.</title>
        <authorList>
            <person name="Li F."/>
        </authorList>
    </citation>
    <scope>NUCLEOTIDE SEQUENCE [LARGE SCALE GENOMIC DNA]</scope>
    <source>
        <strain evidence="1 2">4Q3S-7</strain>
    </source>
</reference>
<evidence type="ECO:0008006" key="3">
    <source>
        <dbReference type="Google" id="ProtNLM"/>
    </source>
</evidence>
<organism evidence="1 2">
    <name type="scientific">Nocardioides mangrovicus</name>
    <dbReference type="NCBI Taxonomy" id="2478913"/>
    <lineage>
        <taxon>Bacteria</taxon>
        <taxon>Bacillati</taxon>
        <taxon>Actinomycetota</taxon>
        <taxon>Actinomycetes</taxon>
        <taxon>Propionibacteriales</taxon>
        <taxon>Nocardioidaceae</taxon>
        <taxon>Nocardioides</taxon>
    </lineage>
</organism>
<name>A0A3L8P083_9ACTN</name>
<keyword evidence="2" id="KW-1185">Reference proteome</keyword>
<evidence type="ECO:0000313" key="1">
    <source>
        <dbReference type="EMBL" id="RLV48327.1"/>
    </source>
</evidence>